<dbReference type="CDD" id="cd00207">
    <property type="entry name" value="fer2"/>
    <property type="match status" value="1"/>
</dbReference>
<accession>A0A936F0G6</accession>
<protein>
    <submittedName>
        <fullName evidence="2">(2Fe-2S)-binding protein</fullName>
    </submittedName>
</protein>
<dbReference type="AlphaFoldDB" id="A0A936F0G6"/>
<dbReference type="Pfam" id="PF00111">
    <property type="entry name" value="Fer2"/>
    <property type="match status" value="1"/>
</dbReference>
<organism evidence="2 3">
    <name type="scientific">Candidatus Geothrix odensensis</name>
    <dbReference type="NCBI Taxonomy" id="2954440"/>
    <lineage>
        <taxon>Bacteria</taxon>
        <taxon>Pseudomonadati</taxon>
        <taxon>Acidobacteriota</taxon>
        <taxon>Holophagae</taxon>
        <taxon>Holophagales</taxon>
        <taxon>Holophagaceae</taxon>
        <taxon>Geothrix</taxon>
    </lineage>
</organism>
<dbReference type="PROSITE" id="PS51257">
    <property type="entry name" value="PROKAR_LIPOPROTEIN"/>
    <property type="match status" value="1"/>
</dbReference>
<proteinExistence type="predicted"/>
<dbReference type="InterPro" id="IPR012675">
    <property type="entry name" value="Beta-grasp_dom_sf"/>
</dbReference>
<dbReference type="SUPFAM" id="SSF54292">
    <property type="entry name" value="2Fe-2S ferredoxin-like"/>
    <property type="match status" value="1"/>
</dbReference>
<gene>
    <name evidence="2" type="ORF">IPN91_02445</name>
</gene>
<dbReference type="InterPro" id="IPR036010">
    <property type="entry name" value="2Fe-2S_ferredoxin-like_sf"/>
</dbReference>
<dbReference type="GO" id="GO:0051536">
    <property type="term" value="F:iron-sulfur cluster binding"/>
    <property type="evidence" value="ECO:0007669"/>
    <property type="project" value="InterPro"/>
</dbReference>
<name>A0A936F0G6_9BACT</name>
<dbReference type="InterPro" id="IPR001041">
    <property type="entry name" value="2Fe-2S_ferredoxin-type"/>
</dbReference>
<sequence>MAVVARTRTRDHLLRGSGTLMARCLAAGLPVASACSGRGACGRCLVTLIQGPDLLAPADDHEAAVLARNAAGPDQRLSCQVRMPAGEADLLITTGYW</sequence>
<evidence type="ECO:0000259" key="1">
    <source>
        <dbReference type="Pfam" id="PF00111"/>
    </source>
</evidence>
<feature type="domain" description="2Fe-2S ferredoxin-type" evidence="1">
    <location>
        <begin position="19"/>
        <end position="83"/>
    </location>
</feature>
<dbReference type="Proteomes" id="UP000709959">
    <property type="component" value="Unassembled WGS sequence"/>
</dbReference>
<reference evidence="2 3" key="1">
    <citation type="submission" date="2020-10" db="EMBL/GenBank/DDBJ databases">
        <title>Connecting structure to function with the recovery of over 1000 high-quality activated sludge metagenome-assembled genomes encoding full-length rRNA genes using long-read sequencing.</title>
        <authorList>
            <person name="Singleton C.M."/>
            <person name="Petriglieri F."/>
            <person name="Kristensen J.M."/>
            <person name="Kirkegaard R.H."/>
            <person name="Michaelsen T.Y."/>
            <person name="Andersen M.H."/>
            <person name="Karst S.M."/>
            <person name="Dueholm M.S."/>
            <person name="Nielsen P.H."/>
            <person name="Albertsen M."/>
        </authorList>
    </citation>
    <scope>NUCLEOTIDE SEQUENCE [LARGE SCALE GENOMIC DNA]</scope>
    <source>
        <strain evidence="2">OdNE_18-Q3-R46-58_MAXAC.008</strain>
    </source>
</reference>
<evidence type="ECO:0000313" key="3">
    <source>
        <dbReference type="Proteomes" id="UP000709959"/>
    </source>
</evidence>
<dbReference type="Gene3D" id="3.10.20.30">
    <property type="match status" value="1"/>
</dbReference>
<evidence type="ECO:0000313" key="2">
    <source>
        <dbReference type="EMBL" id="MBK8571501.1"/>
    </source>
</evidence>
<dbReference type="EMBL" id="JADKCH010000001">
    <property type="protein sequence ID" value="MBK8571501.1"/>
    <property type="molecule type" value="Genomic_DNA"/>
</dbReference>
<comment type="caution">
    <text evidence="2">The sequence shown here is derived from an EMBL/GenBank/DDBJ whole genome shotgun (WGS) entry which is preliminary data.</text>
</comment>